<protein>
    <submittedName>
        <fullName evidence="3">DUF4229 domain-containing protein</fullName>
    </submittedName>
</protein>
<organism evidence="3 4">
    <name type="scientific">Planosporangium thailandense</name>
    <dbReference type="NCBI Taxonomy" id="765197"/>
    <lineage>
        <taxon>Bacteria</taxon>
        <taxon>Bacillati</taxon>
        <taxon>Actinomycetota</taxon>
        <taxon>Actinomycetes</taxon>
        <taxon>Micromonosporales</taxon>
        <taxon>Micromonosporaceae</taxon>
        <taxon>Planosporangium</taxon>
    </lineage>
</organism>
<feature type="compositionally biased region" description="Basic and acidic residues" evidence="1">
    <location>
        <begin position="82"/>
        <end position="105"/>
    </location>
</feature>
<keyword evidence="2" id="KW-0472">Membrane</keyword>
<comment type="caution">
    <text evidence="3">The sequence shown here is derived from an EMBL/GenBank/DDBJ whole genome shotgun (WGS) entry which is preliminary data.</text>
</comment>
<evidence type="ECO:0000256" key="1">
    <source>
        <dbReference type="SAM" id="MobiDB-lite"/>
    </source>
</evidence>
<feature type="region of interest" description="Disordered" evidence="1">
    <location>
        <begin position="62"/>
        <end position="105"/>
    </location>
</feature>
<sequence length="105" mass="11325">MSPMMKYSFARVGLFVVVAAILIALPIPLNPLLKLMIAIIISALLALVLLRGMRDQVAAQMAGAAQRRSDEKARLRAALSGDDERPDAAGEARRDAHGDQETDTQ</sequence>
<feature type="transmembrane region" description="Helical" evidence="2">
    <location>
        <begin position="12"/>
        <end position="29"/>
    </location>
</feature>
<dbReference type="Pfam" id="PF14012">
    <property type="entry name" value="DUF4229"/>
    <property type="match status" value="1"/>
</dbReference>
<evidence type="ECO:0000313" key="3">
    <source>
        <dbReference type="EMBL" id="NJC68697.1"/>
    </source>
</evidence>
<reference evidence="3 4" key="1">
    <citation type="submission" date="2020-03" db="EMBL/GenBank/DDBJ databases">
        <title>WGS of the type strain of Planosporangium spp.</title>
        <authorList>
            <person name="Thawai C."/>
        </authorList>
    </citation>
    <scope>NUCLEOTIDE SEQUENCE [LARGE SCALE GENOMIC DNA]</scope>
    <source>
        <strain evidence="3 4">TBRC 5610</strain>
    </source>
</reference>
<accession>A0ABX0XTM3</accession>
<gene>
    <name evidence="3" type="ORF">HC031_02995</name>
</gene>
<dbReference type="EMBL" id="JAATVY010000002">
    <property type="protein sequence ID" value="NJC68697.1"/>
    <property type="molecule type" value="Genomic_DNA"/>
</dbReference>
<dbReference type="InterPro" id="IPR025323">
    <property type="entry name" value="DUF4229"/>
</dbReference>
<name>A0ABX0XTM3_9ACTN</name>
<keyword evidence="2" id="KW-0812">Transmembrane</keyword>
<evidence type="ECO:0000256" key="2">
    <source>
        <dbReference type="SAM" id="Phobius"/>
    </source>
</evidence>
<feature type="transmembrane region" description="Helical" evidence="2">
    <location>
        <begin position="35"/>
        <end position="53"/>
    </location>
</feature>
<keyword evidence="4" id="KW-1185">Reference proteome</keyword>
<dbReference type="Proteomes" id="UP000722989">
    <property type="component" value="Unassembled WGS sequence"/>
</dbReference>
<evidence type="ECO:0000313" key="4">
    <source>
        <dbReference type="Proteomes" id="UP000722989"/>
    </source>
</evidence>
<proteinExistence type="predicted"/>
<keyword evidence="2" id="KW-1133">Transmembrane helix</keyword>